<protein>
    <submittedName>
        <fullName evidence="1">Uncharacterized protein</fullName>
    </submittedName>
</protein>
<sequence length="104" mass="12020">VLDQLLNFQENSLVEYHGTVVVAHDGTSARFLQMVYHLFHQFMIALDTSKRQSKLIDSSRLKKKLSRIDSGQNMPNTTKNSRFLITEFIAGMFKSHKSQDLYNI</sequence>
<evidence type="ECO:0000313" key="2">
    <source>
        <dbReference type="Proteomes" id="UP000276133"/>
    </source>
</evidence>
<reference evidence="1 2" key="1">
    <citation type="journal article" date="2018" name="Sci. Rep.">
        <title>Genomic signatures of local adaptation to the degree of environmental predictability in rotifers.</title>
        <authorList>
            <person name="Franch-Gras L."/>
            <person name="Hahn C."/>
            <person name="Garcia-Roger E.M."/>
            <person name="Carmona M.J."/>
            <person name="Serra M."/>
            <person name="Gomez A."/>
        </authorList>
    </citation>
    <scope>NUCLEOTIDE SEQUENCE [LARGE SCALE GENOMIC DNA]</scope>
    <source>
        <strain evidence="1">HYR1</strain>
    </source>
</reference>
<dbReference type="EMBL" id="REGN01006400">
    <property type="protein sequence ID" value="RNA09669.1"/>
    <property type="molecule type" value="Genomic_DNA"/>
</dbReference>
<feature type="non-terminal residue" evidence="1">
    <location>
        <position position="1"/>
    </location>
</feature>
<dbReference type="Proteomes" id="UP000276133">
    <property type="component" value="Unassembled WGS sequence"/>
</dbReference>
<keyword evidence="2" id="KW-1185">Reference proteome</keyword>
<name>A0A3M7QEF4_BRAPC</name>
<dbReference type="AlphaFoldDB" id="A0A3M7QEF4"/>
<evidence type="ECO:0000313" key="1">
    <source>
        <dbReference type="EMBL" id="RNA09669.1"/>
    </source>
</evidence>
<organism evidence="1 2">
    <name type="scientific">Brachionus plicatilis</name>
    <name type="common">Marine rotifer</name>
    <name type="synonym">Brachionus muelleri</name>
    <dbReference type="NCBI Taxonomy" id="10195"/>
    <lineage>
        <taxon>Eukaryota</taxon>
        <taxon>Metazoa</taxon>
        <taxon>Spiralia</taxon>
        <taxon>Gnathifera</taxon>
        <taxon>Rotifera</taxon>
        <taxon>Eurotatoria</taxon>
        <taxon>Monogononta</taxon>
        <taxon>Pseudotrocha</taxon>
        <taxon>Ploima</taxon>
        <taxon>Brachionidae</taxon>
        <taxon>Brachionus</taxon>
    </lineage>
</organism>
<accession>A0A3M7QEF4</accession>
<gene>
    <name evidence="1" type="ORF">BpHYR1_054463</name>
</gene>
<comment type="caution">
    <text evidence="1">The sequence shown here is derived from an EMBL/GenBank/DDBJ whole genome shotgun (WGS) entry which is preliminary data.</text>
</comment>
<proteinExistence type="predicted"/>